<evidence type="ECO:0000313" key="4">
    <source>
        <dbReference type="Proteomes" id="UP000306192"/>
    </source>
</evidence>
<organism evidence="3 4">
    <name type="scientific">Subtercola vilae</name>
    <dbReference type="NCBI Taxonomy" id="2056433"/>
    <lineage>
        <taxon>Bacteria</taxon>
        <taxon>Bacillati</taxon>
        <taxon>Actinomycetota</taxon>
        <taxon>Actinomycetes</taxon>
        <taxon>Micrococcales</taxon>
        <taxon>Microbacteriaceae</taxon>
        <taxon>Subtercola</taxon>
    </lineage>
</organism>
<proteinExistence type="inferred from homology"/>
<dbReference type="GO" id="GO:0016787">
    <property type="term" value="F:hydrolase activity"/>
    <property type="evidence" value="ECO:0007669"/>
    <property type="project" value="UniProtKB-KW"/>
</dbReference>
<comment type="similarity">
    <text evidence="1">Belongs to the HAD-like hydrolase superfamily. SerB family.</text>
</comment>
<name>A0A4T2C4J2_9MICO</name>
<keyword evidence="4" id="KW-1185">Reference proteome</keyword>
<dbReference type="InterPro" id="IPR023214">
    <property type="entry name" value="HAD_sf"/>
</dbReference>
<dbReference type="NCBIfam" id="TIGR01490">
    <property type="entry name" value="HAD-SF-IB-hyp1"/>
    <property type="match status" value="1"/>
</dbReference>
<dbReference type="InterPro" id="IPR050582">
    <property type="entry name" value="HAD-like_SerB"/>
</dbReference>
<dbReference type="PANTHER" id="PTHR43344:SF15">
    <property type="entry name" value="PHOSPHOSERINE PHOSPHATASE SERB1"/>
    <property type="match status" value="1"/>
</dbReference>
<dbReference type="OrthoDB" id="25607at2"/>
<accession>A0A4T2C4J2</accession>
<dbReference type="NCBIfam" id="TIGR01488">
    <property type="entry name" value="HAD-SF-IB"/>
    <property type="match status" value="1"/>
</dbReference>
<dbReference type="Pfam" id="PF12710">
    <property type="entry name" value="HAD"/>
    <property type="match status" value="1"/>
</dbReference>
<dbReference type="Gene3D" id="1.20.1440.100">
    <property type="entry name" value="SG protein - dephosphorylation function"/>
    <property type="match status" value="1"/>
</dbReference>
<comment type="caution">
    <text evidence="3">The sequence shown here is derived from an EMBL/GenBank/DDBJ whole genome shotgun (WGS) entry which is preliminary data.</text>
</comment>
<evidence type="ECO:0000256" key="2">
    <source>
        <dbReference type="SAM" id="MobiDB-lite"/>
    </source>
</evidence>
<protein>
    <submittedName>
        <fullName evidence="3">HAD-IB family hydrolase</fullName>
    </submittedName>
</protein>
<dbReference type="RefSeq" id="WP_136641246.1">
    <property type="nucleotide sequence ID" value="NZ_QYRT01000007.1"/>
</dbReference>
<dbReference type="EMBL" id="QYRT01000007">
    <property type="protein sequence ID" value="TIH39017.1"/>
    <property type="molecule type" value="Genomic_DNA"/>
</dbReference>
<evidence type="ECO:0000256" key="1">
    <source>
        <dbReference type="ARBA" id="ARBA00009184"/>
    </source>
</evidence>
<dbReference type="SUPFAM" id="SSF56784">
    <property type="entry name" value="HAD-like"/>
    <property type="match status" value="1"/>
</dbReference>
<gene>
    <name evidence="3" type="ORF">D4765_05505</name>
</gene>
<dbReference type="Proteomes" id="UP000306192">
    <property type="component" value="Unassembled WGS sequence"/>
</dbReference>
<dbReference type="PANTHER" id="PTHR43344">
    <property type="entry name" value="PHOSPHOSERINE PHOSPHATASE"/>
    <property type="match status" value="1"/>
</dbReference>
<reference evidence="3 4" key="1">
    <citation type="journal article" date="2019" name="Microorganisms">
        <title>Systematic Affiliation and Genome Analysis of Subtercola vilae DB165(T) with Particular Emphasis on Cold Adaptation of an Isolate from a High-Altitude Cold Volcano Lake.</title>
        <authorList>
            <person name="Villalobos A.S."/>
            <person name="Wiese J."/>
            <person name="Imhoff J.F."/>
            <person name="Dorador C."/>
            <person name="Keller A."/>
            <person name="Hentschel U."/>
        </authorList>
    </citation>
    <scope>NUCLEOTIDE SEQUENCE [LARGE SCALE GENOMIC DNA]</scope>
    <source>
        <strain evidence="3 4">DB165</strain>
    </source>
</reference>
<dbReference type="AlphaFoldDB" id="A0A4T2C4J2"/>
<dbReference type="CDD" id="cd02612">
    <property type="entry name" value="HAD_PGPPase"/>
    <property type="match status" value="1"/>
</dbReference>
<dbReference type="InterPro" id="IPR006385">
    <property type="entry name" value="HAD_hydro_SerB1"/>
</dbReference>
<dbReference type="InterPro" id="IPR036412">
    <property type="entry name" value="HAD-like_sf"/>
</dbReference>
<keyword evidence="3" id="KW-0378">Hydrolase</keyword>
<feature type="region of interest" description="Disordered" evidence="2">
    <location>
        <begin position="171"/>
        <end position="192"/>
    </location>
</feature>
<evidence type="ECO:0000313" key="3">
    <source>
        <dbReference type="EMBL" id="TIH39017.1"/>
    </source>
</evidence>
<sequence length="250" mass="27139">MSEPAPTPVIAFFDIDNTLVRGATIYLVGLGAWRLKLLRLRDVATFAWQQARFIAVGENMRHMNSAKDRTLELLRGHTEDELRTLGEEVYDRQIVSRLWPHVLERANAHLAQGDQVWLVSATAEIMAQVIASRLGFSGALGTRFESENGVFTGRLDGPMLHGAEKAAAVSRLAAGDTRSGTSTGRAESTDAPRPAAVDLADCWAYSDSSNDVPLLSAVGHPVAVNPDAGLEKLAAERGWPVLWASKKRQA</sequence>
<dbReference type="Gene3D" id="3.40.50.1000">
    <property type="entry name" value="HAD superfamily/HAD-like"/>
    <property type="match status" value="1"/>
</dbReference>